<keyword evidence="1 4" id="KW-0812">Transmembrane</keyword>
<feature type="transmembrane region" description="Helical" evidence="4">
    <location>
        <begin position="20"/>
        <end position="43"/>
    </location>
</feature>
<name>A0A843X4S4_COLES</name>
<feature type="transmembrane region" description="Helical" evidence="4">
    <location>
        <begin position="49"/>
        <end position="67"/>
    </location>
</feature>
<dbReference type="AlphaFoldDB" id="A0A843X4S4"/>
<dbReference type="GO" id="GO:0016020">
    <property type="term" value="C:membrane"/>
    <property type="evidence" value="ECO:0007669"/>
    <property type="project" value="InterPro"/>
</dbReference>
<feature type="transmembrane region" description="Helical" evidence="4">
    <location>
        <begin position="158"/>
        <end position="175"/>
    </location>
</feature>
<gene>
    <name evidence="5" type="ORF">Taro_043938</name>
</gene>
<dbReference type="PANTHER" id="PTHR31218">
    <property type="entry name" value="WAT1-RELATED PROTEIN"/>
    <property type="match status" value="1"/>
</dbReference>
<keyword evidence="6" id="KW-1185">Reference proteome</keyword>
<protein>
    <submittedName>
        <fullName evidence="5">Uncharacterized protein</fullName>
    </submittedName>
</protein>
<comment type="caution">
    <text evidence="5">The sequence shown here is derived from an EMBL/GenBank/DDBJ whole genome shotgun (WGS) entry which is preliminary data.</text>
</comment>
<proteinExistence type="predicted"/>
<dbReference type="GO" id="GO:0022857">
    <property type="term" value="F:transmembrane transporter activity"/>
    <property type="evidence" value="ECO:0007669"/>
    <property type="project" value="InterPro"/>
</dbReference>
<keyword evidence="3 4" id="KW-0472">Membrane</keyword>
<evidence type="ECO:0000313" key="6">
    <source>
        <dbReference type="Proteomes" id="UP000652761"/>
    </source>
</evidence>
<evidence type="ECO:0000256" key="1">
    <source>
        <dbReference type="ARBA" id="ARBA00022692"/>
    </source>
</evidence>
<dbReference type="Proteomes" id="UP000652761">
    <property type="component" value="Unassembled WGS sequence"/>
</dbReference>
<dbReference type="EMBL" id="NMUH01004851">
    <property type="protein sequence ID" value="MQM11040.1"/>
    <property type="molecule type" value="Genomic_DNA"/>
</dbReference>
<evidence type="ECO:0000313" key="5">
    <source>
        <dbReference type="EMBL" id="MQM11040.1"/>
    </source>
</evidence>
<sequence length="246" mass="27534">MISNAAWARWLIMGKVIEEYSSKIIFTALQSIFSVIQSFFIAFGFERYIFGWKLGLDIGLLAIAYCASKEKGISILALHMCLGGVSEMAAALSTGPQLVSKHFEVKGEVEGGELNQSGFLTMCSRFTRSCLQITISSSNLSISELTRRNSLQMDAMKPYFVVILIRCIYVGMYLLSKIAFDKGLACKSPSTPPTYPISEVPGRNFLQMDAMKPYLVTILIRCIYFGMYLLPKTAFDKDMNIFVFVF</sequence>
<evidence type="ECO:0000256" key="4">
    <source>
        <dbReference type="SAM" id="Phobius"/>
    </source>
</evidence>
<dbReference type="OrthoDB" id="10620656at2759"/>
<organism evidence="5 6">
    <name type="scientific">Colocasia esculenta</name>
    <name type="common">Wild taro</name>
    <name type="synonym">Arum esculentum</name>
    <dbReference type="NCBI Taxonomy" id="4460"/>
    <lineage>
        <taxon>Eukaryota</taxon>
        <taxon>Viridiplantae</taxon>
        <taxon>Streptophyta</taxon>
        <taxon>Embryophyta</taxon>
        <taxon>Tracheophyta</taxon>
        <taxon>Spermatophyta</taxon>
        <taxon>Magnoliopsida</taxon>
        <taxon>Liliopsida</taxon>
        <taxon>Araceae</taxon>
        <taxon>Aroideae</taxon>
        <taxon>Colocasieae</taxon>
        <taxon>Colocasia</taxon>
    </lineage>
</organism>
<evidence type="ECO:0000256" key="2">
    <source>
        <dbReference type="ARBA" id="ARBA00022989"/>
    </source>
</evidence>
<reference evidence="5" key="1">
    <citation type="submission" date="2017-07" db="EMBL/GenBank/DDBJ databases">
        <title>Taro Niue Genome Assembly and Annotation.</title>
        <authorList>
            <person name="Atibalentja N."/>
            <person name="Keating K."/>
            <person name="Fields C.J."/>
        </authorList>
    </citation>
    <scope>NUCLEOTIDE SEQUENCE</scope>
    <source>
        <strain evidence="5">Niue_2</strain>
        <tissue evidence="5">Leaf</tissue>
    </source>
</reference>
<feature type="transmembrane region" description="Helical" evidence="4">
    <location>
        <begin position="213"/>
        <end position="230"/>
    </location>
</feature>
<keyword evidence="2 4" id="KW-1133">Transmembrane helix</keyword>
<dbReference type="InterPro" id="IPR030184">
    <property type="entry name" value="WAT1-related"/>
</dbReference>
<evidence type="ECO:0000256" key="3">
    <source>
        <dbReference type="ARBA" id="ARBA00023136"/>
    </source>
</evidence>
<accession>A0A843X4S4</accession>